<dbReference type="KEGG" id="falb:HYN59_01305"/>
<evidence type="ECO:0000313" key="2">
    <source>
        <dbReference type="Proteomes" id="UP000244929"/>
    </source>
</evidence>
<sequence length="132" mass="15285">MDNYTMTFVYDGDFDLPDAPAIRDRELPQMVLEKMEQGQFQLVDFNLSENYDRHIIDTYIKDPALHRSVLEIRLDMSRSDMKTREAIHARCLQAMRDGGLTLSRAHENDDPEQGLLQSLIVFEKKDSYSATA</sequence>
<dbReference type="EMBL" id="CP029186">
    <property type="protein sequence ID" value="AWH83835.1"/>
    <property type="molecule type" value="Genomic_DNA"/>
</dbReference>
<dbReference type="Proteomes" id="UP000244929">
    <property type="component" value="Chromosome"/>
</dbReference>
<dbReference type="RefSeq" id="WP_108776545.1">
    <property type="nucleotide sequence ID" value="NZ_CP029186.1"/>
</dbReference>
<dbReference type="AlphaFoldDB" id="A0A2S1QTW8"/>
<gene>
    <name evidence="1" type="ORF">HYN59_01305</name>
</gene>
<evidence type="ECO:0000313" key="1">
    <source>
        <dbReference type="EMBL" id="AWH83835.1"/>
    </source>
</evidence>
<keyword evidence="2" id="KW-1185">Reference proteome</keyword>
<proteinExistence type="predicted"/>
<organism evidence="1 2">
    <name type="scientific">Flavobacterium album</name>
    <dbReference type="NCBI Taxonomy" id="2175091"/>
    <lineage>
        <taxon>Bacteria</taxon>
        <taxon>Pseudomonadati</taxon>
        <taxon>Bacteroidota</taxon>
        <taxon>Flavobacteriia</taxon>
        <taxon>Flavobacteriales</taxon>
        <taxon>Flavobacteriaceae</taxon>
        <taxon>Flavobacterium</taxon>
    </lineage>
</organism>
<dbReference type="OrthoDB" id="1362794at2"/>
<name>A0A2S1QTW8_9FLAO</name>
<reference evidence="1 2" key="1">
    <citation type="submission" date="2018-04" db="EMBL/GenBank/DDBJ databases">
        <title>Genome sequencing of Flavobacterium sp. HYN0059.</title>
        <authorList>
            <person name="Yi H."/>
            <person name="Baek C."/>
        </authorList>
    </citation>
    <scope>NUCLEOTIDE SEQUENCE [LARGE SCALE GENOMIC DNA]</scope>
    <source>
        <strain evidence="1 2">HYN0059</strain>
    </source>
</reference>
<protein>
    <submittedName>
        <fullName evidence="1">Uncharacterized protein</fullName>
    </submittedName>
</protein>
<accession>A0A2S1QTW8</accession>